<dbReference type="InterPro" id="IPR055188">
    <property type="entry name" value="Choice_anch_I"/>
</dbReference>
<feature type="region of interest" description="Disordered" evidence="1">
    <location>
        <begin position="250"/>
        <end position="276"/>
    </location>
</feature>
<evidence type="ECO:0000259" key="3">
    <source>
        <dbReference type="Pfam" id="PF22494"/>
    </source>
</evidence>
<dbReference type="Proteomes" id="UP001589733">
    <property type="component" value="Unassembled WGS sequence"/>
</dbReference>
<feature type="domain" description="Choice-of-anchor I" evidence="3">
    <location>
        <begin position="386"/>
        <end position="522"/>
    </location>
</feature>
<evidence type="ECO:0000313" key="4">
    <source>
        <dbReference type="EMBL" id="MFB9993300.1"/>
    </source>
</evidence>
<keyword evidence="5" id="KW-1185">Reference proteome</keyword>
<evidence type="ECO:0000256" key="1">
    <source>
        <dbReference type="SAM" id="MobiDB-lite"/>
    </source>
</evidence>
<feature type="compositionally biased region" description="Polar residues" evidence="1">
    <location>
        <begin position="250"/>
        <end position="260"/>
    </location>
</feature>
<evidence type="ECO:0000313" key="5">
    <source>
        <dbReference type="Proteomes" id="UP001589733"/>
    </source>
</evidence>
<dbReference type="Pfam" id="PF22494">
    <property type="entry name" value="choice_anch_I"/>
    <property type="match status" value="2"/>
</dbReference>
<dbReference type="SUPFAM" id="SSF50969">
    <property type="entry name" value="YVTN repeat-like/Quinoprotein amine dehydrogenase"/>
    <property type="match status" value="1"/>
</dbReference>
<dbReference type="InterPro" id="IPR011044">
    <property type="entry name" value="Quino_amine_DH_bsu"/>
</dbReference>
<dbReference type="EMBL" id="JBHLYR010000045">
    <property type="protein sequence ID" value="MFB9993300.1"/>
    <property type="molecule type" value="Genomic_DNA"/>
</dbReference>
<feature type="chain" id="PRO_5045808647" evidence="2">
    <location>
        <begin position="23"/>
        <end position="526"/>
    </location>
</feature>
<organism evidence="4 5">
    <name type="scientific">Deinococcus oregonensis</name>
    <dbReference type="NCBI Taxonomy" id="1805970"/>
    <lineage>
        <taxon>Bacteria</taxon>
        <taxon>Thermotogati</taxon>
        <taxon>Deinococcota</taxon>
        <taxon>Deinococci</taxon>
        <taxon>Deinococcales</taxon>
        <taxon>Deinococcaceae</taxon>
        <taxon>Deinococcus</taxon>
    </lineage>
</organism>
<evidence type="ECO:0000256" key="2">
    <source>
        <dbReference type="SAM" id="SignalP"/>
    </source>
</evidence>
<name>A0ABV6B0M9_9DEIO</name>
<protein>
    <submittedName>
        <fullName evidence="4">Choice-of-anchor I family protein</fullName>
    </submittedName>
</protein>
<feature type="domain" description="Choice-of-anchor I" evidence="3">
    <location>
        <begin position="34"/>
        <end position="364"/>
    </location>
</feature>
<dbReference type="Gene3D" id="2.130.10.10">
    <property type="entry name" value="YVTN repeat-like/Quinoprotein amine dehydrogenase"/>
    <property type="match status" value="1"/>
</dbReference>
<proteinExistence type="predicted"/>
<sequence>MNIPVPARLALATLTLSLALTACVPPQTPDLPLVTTLGFEGFDAQQTALKLRGGTPSGLLSRDAEPEYITVAPDGKTAYVTLQESNAVATLDLTARTWAGLKSLGLKDHLAAGMGLDASDKDGGINIQNWPVQGAYMPDAIASFSIGGQTYLLTANEGDTRDYTGFSDSVKVADLKLDAATFPNAADLQKDAALGRLLVSRTDADTDGDGDADRLVSFGGRSLSVWTTDLTRVADTGDLFERKTAELIPSSFNSGGTNSTRDTRSDNKGPEPEGVTVGQVAGKTLAFVGLERTGGVMVLDVSTPAAPAFVAYANTVTPDADPRSGLAGDLGPEGVLFIPAAQSPNGNNILVVANEVSGSTTLYSVADSGHLTLLGRVQVTPYAYDKGAAEIPAYDPASKRLFVVNGATGGLDILSLADPARPALVGAANLSSYGAGANSVAVNNGVVAVAVQDTVKTNPGKVAFLNTDGTERAPSVTVGALPDMLTFTPDGSLLLVANEGEPNDDYSVDPAGSVSLINVNKALQSN</sequence>
<dbReference type="PANTHER" id="PTHR46928:SF1">
    <property type="entry name" value="MESENCHYME-SPECIFIC CELL SURFACE GLYCOPROTEIN"/>
    <property type="match status" value="1"/>
</dbReference>
<dbReference type="PANTHER" id="PTHR46928">
    <property type="entry name" value="MESENCHYME-SPECIFIC CELL SURFACE GLYCOPROTEIN"/>
    <property type="match status" value="1"/>
</dbReference>
<dbReference type="InterPro" id="IPR015943">
    <property type="entry name" value="WD40/YVTN_repeat-like_dom_sf"/>
</dbReference>
<reference evidence="4 5" key="1">
    <citation type="submission" date="2024-09" db="EMBL/GenBank/DDBJ databases">
        <authorList>
            <person name="Sun Q."/>
            <person name="Mori K."/>
        </authorList>
    </citation>
    <scope>NUCLEOTIDE SEQUENCE [LARGE SCALE GENOMIC DNA]</scope>
    <source>
        <strain evidence="4 5">JCM 13503</strain>
    </source>
</reference>
<dbReference type="RefSeq" id="WP_380011844.1">
    <property type="nucleotide sequence ID" value="NZ_JBHLYR010000045.1"/>
</dbReference>
<keyword evidence="2" id="KW-0732">Signal</keyword>
<dbReference type="InterPro" id="IPR052956">
    <property type="entry name" value="Mesenchyme-surface_protein"/>
</dbReference>
<dbReference type="NCBIfam" id="NF038117">
    <property type="entry name" value="choice_anch_I"/>
    <property type="match status" value="1"/>
</dbReference>
<feature type="signal peptide" evidence="2">
    <location>
        <begin position="1"/>
        <end position="22"/>
    </location>
</feature>
<feature type="compositionally biased region" description="Basic and acidic residues" evidence="1">
    <location>
        <begin position="261"/>
        <end position="271"/>
    </location>
</feature>
<comment type="caution">
    <text evidence="4">The sequence shown here is derived from an EMBL/GenBank/DDBJ whole genome shotgun (WGS) entry which is preliminary data.</text>
</comment>
<gene>
    <name evidence="4" type="ORF">ACFFLM_15105</name>
</gene>
<accession>A0ABV6B0M9</accession>